<evidence type="ECO:0000256" key="3">
    <source>
        <dbReference type="ARBA" id="ARBA00022692"/>
    </source>
</evidence>
<dbReference type="PANTHER" id="PTHR43652:SF2">
    <property type="entry name" value="BASIC AMINO ACID ANTIPORTER YFCC-RELATED"/>
    <property type="match status" value="1"/>
</dbReference>
<protein>
    <submittedName>
        <fullName evidence="9">Anion permease</fullName>
    </submittedName>
</protein>
<name>A0ABS7M7B4_9HYPH</name>
<feature type="transmembrane region" description="Helical" evidence="7">
    <location>
        <begin position="470"/>
        <end position="495"/>
    </location>
</feature>
<dbReference type="PANTHER" id="PTHR43652">
    <property type="entry name" value="BASIC AMINO ACID ANTIPORTER YFCC-RELATED"/>
    <property type="match status" value="1"/>
</dbReference>
<feature type="transmembrane region" description="Helical" evidence="7">
    <location>
        <begin position="567"/>
        <end position="587"/>
    </location>
</feature>
<dbReference type="InterPro" id="IPR051679">
    <property type="entry name" value="DASS-Related_Transporters"/>
</dbReference>
<feature type="transmembrane region" description="Helical" evidence="7">
    <location>
        <begin position="397"/>
        <end position="428"/>
    </location>
</feature>
<keyword evidence="3 7" id="KW-0812">Transmembrane</keyword>
<evidence type="ECO:0000313" key="10">
    <source>
        <dbReference type="Proteomes" id="UP000733858"/>
    </source>
</evidence>
<evidence type="ECO:0000256" key="1">
    <source>
        <dbReference type="ARBA" id="ARBA00004141"/>
    </source>
</evidence>
<feature type="transmembrane region" description="Helical" evidence="7">
    <location>
        <begin position="501"/>
        <end position="522"/>
    </location>
</feature>
<reference evidence="9 10" key="1">
    <citation type="submission" date="2021-08" db="EMBL/GenBank/DDBJ databases">
        <title>Rhizobium croatiense sp. nov. and Rhizobium redzepovicii sp. nov., two new species isolated from nodules of Phaseolus vulgaris in Croatia.</title>
        <authorList>
            <person name="Rajnovic I."/>
            <person name="Ramirez-Bahena M.H."/>
            <person name="Kajic S."/>
            <person name="Igual M.J."/>
            <person name="Peix A."/>
            <person name="Velazquez E."/>
            <person name="Sikora S."/>
        </authorList>
    </citation>
    <scope>NUCLEOTIDE SEQUENCE [LARGE SCALE GENOMIC DNA]</scope>
    <source>
        <strain evidence="9 10">13T</strain>
    </source>
</reference>
<evidence type="ECO:0000256" key="2">
    <source>
        <dbReference type="ARBA" id="ARBA00022448"/>
    </source>
</evidence>
<sequence>MTTQQIIAFSVIGLMMAVFIWDRFRYDVVACCALVLAVATGIVPPEEAFSGFSDDIVIIVGSALIVSAGVARSGIVDAAIKRLFPNLNTLHTQLALLMIAVALLSAFIKNIGALAIMMPVAFQFARKSGASPSKYLMPMSFAALLGGLMTQVGTSPNIVVSRLREEMTGTSFTMFDFTPTGAILTVVGITFLLFFHWLVPSRTKQDHAIEDVVEIKNYTSEVAITDQSTLLERALSDLVKLGDGEVIATAVLRGGTRRAPFPDLTLRADDIVMLEGPSAAIDRIVSQGKLKLSGKPLTKDGLPDRNIISLEAIVSQDSSLTGLSAKELALSYTRGVNILAISRHGERLKERLGSMTLGVGDVLLLQGSRASLAALLQDFGLLPLAQREVMLGTRRRAFIPLLMLTLAMATTAVGLAPVPVAFFAAALGMVVFRAIPLTDIYKAVDGPILVMLAALIPVSDSLRTSGGSDLIAGWLGVVAMNLPAWGALGLILVSAMAVTPFLNNAATVLVMAPIAASFATSLGFRPEAFLLAVAIGAGCDFLTPVGHQCNTLVFGPGGYKFSDYPRLGLPLSALIILVSVPALLFIWPVK</sequence>
<evidence type="ECO:0000256" key="5">
    <source>
        <dbReference type="ARBA" id="ARBA00022989"/>
    </source>
</evidence>
<evidence type="ECO:0000259" key="8">
    <source>
        <dbReference type="PROSITE" id="PS51202"/>
    </source>
</evidence>
<feature type="transmembrane region" description="Helical" evidence="7">
    <location>
        <begin position="180"/>
        <end position="199"/>
    </location>
</feature>
<feature type="domain" description="RCK C-terminal" evidence="8">
    <location>
        <begin position="297"/>
        <end position="382"/>
    </location>
</feature>
<dbReference type="InterPro" id="IPR036721">
    <property type="entry name" value="RCK_C_sf"/>
</dbReference>
<dbReference type="EMBL" id="JAILYJ010000020">
    <property type="protein sequence ID" value="MBY4632761.1"/>
    <property type="molecule type" value="Genomic_DNA"/>
</dbReference>
<keyword evidence="10" id="KW-1185">Reference proteome</keyword>
<feature type="transmembrane region" description="Helical" evidence="7">
    <location>
        <begin position="95"/>
        <end position="120"/>
    </location>
</feature>
<dbReference type="CDD" id="cd01115">
    <property type="entry name" value="SLC13_permease"/>
    <property type="match status" value="1"/>
</dbReference>
<organism evidence="9 10">
    <name type="scientific">Rhizobium croatiense</name>
    <dbReference type="NCBI Taxonomy" id="2867516"/>
    <lineage>
        <taxon>Bacteria</taxon>
        <taxon>Pseudomonadati</taxon>
        <taxon>Pseudomonadota</taxon>
        <taxon>Alphaproteobacteria</taxon>
        <taxon>Hyphomicrobiales</taxon>
        <taxon>Rhizobiaceae</taxon>
        <taxon>Rhizobium/Agrobacterium group</taxon>
        <taxon>Rhizobium</taxon>
    </lineage>
</organism>
<dbReference type="InterPro" id="IPR004680">
    <property type="entry name" value="Cit_transptr-like_dom"/>
</dbReference>
<dbReference type="Proteomes" id="UP000733858">
    <property type="component" value="Unassembled WGS sequence"/>
</dbReference>
<evidence type="ECO:0000256" key="7">
    <source>
        <dbReference type="SAM" id="Phobius"/>
    </source>
</evidence>
<keyword evidence="5 7" id="KW-1133">Transmembrane helix</keyword>
<feature type="domain" description="RCK C-terminal" evidence="8">
    <location>
        <begin position="207"/>
        <end position="290"/>
    </location>
</feature>
<proteinExistence type="predicted"/>
<keyword evidence="4" id="KW-0677">Repeat</keyword>
<feature type="transmembrane region" description="Helical" evidence="7">
    <location>
        <begin position="27"/>
        <end position="44"/>
    </location>
</feature>
<evidence type="ECO:0000313" key="9">
    <source>
        <dbReference type="EMBL" id="MBY4632761.1"/>
    </source>
</evidence>
<gene>
    <name evidence="9" type="ORF">K6M89_26160</name>
</gene>
<accession>A0ABS7M7B4</accession>
<dbReference type="SUPFAM" id="SSF116726">
    <property type="entry name" value="TrkA C-terminal domain-like"/>
    <property type="match status" value="2"/>
</dbReference>
<dbReference type="InterPro" id="IPR006037">
    <property type="entry name" value="RCK_C"/>
</dbReference>
<keyword evidence="6 7" id="KW-0472">Membrane</keyword>
<evidence type="ECO:0000256" key="6">
    <source>
        <dbReference type="ARBA" id="ARBA00023136"/>
    </source>
</evidence>
<comment type="caution">
    <text evidence="9">The sequence shown here is derived from an EMBL/GenBank/DDBJ whole genome shotgun (WGS) entry which is preliminary data.</text>
</comment>
<dbReference type="Gene3D" id="3.30.70.1450">
    <property type="entry name" value="Regulator of K+ conductance, C-terminal domain"/>
    <property type="match status" value="2"/>
</dbReference>
<feature type="transmembrane region" description="Helical" evidence="7">
    <location>
        <begin position="56"/>
        <end position="75"/>
    </location>
</feature>
<feature type="transmembrane region" description="Helical" evidence="7">
    <location>
        <begin position="5"/>
        <end position="21"/>
    </location>
</feature>
<evidence type="ECO:0000256" key="4">
    <source>
        <dbReference type="ARBA" id="ARBA00022737"/>
    </source>
</evidence>
<keyword evidence="2" id="KW-0813">Transport</keyword>
<comment type="subcellular location">
    <subcellularLocation>
        <location evidence="1">Membrane</location>
        <topology evidence="1">Multi-pass membrane protein</topology>
    </subcellularLocation>
</comment>
<dbReference type="RefSeq" id="WP_222141518.1">
    <property type="nucleotide sequence ID" value="NZ_JAILYJ010000020.1"/>
</dbReference>
<dbReference type="PROSITE" id="PS51202">
    <property type="entry name" value="RCK_C"/>
    <property type="match status" value="2"/>
</dbReference>
<dbReference type="Pfam" id="PF02080">
    <property type="entry name" value="TrkA_C"/>
    <property type="match status" value="2"/>
</dbReference>
<dbReference type="Pfam" id="PF03600">
    <property type="entry name" value="CitMHS"/>
    <property type="match status" value="1"/>
</dbReference>